<protein>
    <submittedName>
        <fullName evidence="2">Uncharacterized protein</fullName>
    </submittedName>
</protein>
<feature type="compositionally biased region" description="Acidic residues" evidence="1">
    <location>
        <begin position="261"/>
        <end position="277"/>
    </location>
</feature>
<gene>
    <name evidence="2" type="ORF">Bathy05g02910</name>
</gene>
<name>K8EF62_9CHLO</name>
<dbReference type="AlphaFoldDB" id="K8EF62"/>
<dbReference type="EMBL" id="FO082274">
    <property type="protein sequence ID" value="CCO16629.1"/>
    <property type="molecule type" value="Genomic_DNA"/>
</dbReference>
<dbReference type="RefSeq" id="XP_007513071.1">
    <property type="nucleotide sequence ID" value="XM_007513009.1"/>
</dbReference>
<proteinExistence type="predicted"/>
<reference evidence="2 3" key="1">
    <citation type="submission" date="2011-10" db="EMBL/GenBank/DDBJ databases">
        <authorList>
            <person name="Genoscope - CEA"/>
        </authorList>
    </citation>
    <scope>NUCLEOTIDE SEQUENCE [LARGE SCALE GENOMIC DNA]</scope>
    <source>
        <strain evidence="2 3">RCC 1105</strain>
    </source>
</reference>
<feature type="region of interest" description="Disordered" evidence="1">
    <location>
        <begin position="161"/>
        <end position="191"/>
    </location>
</feature>
<evidence type="ECO:0000313" key="2">
    <source>
        <dbReference type="EMBL" id="CCO16629.1"/>
    </source>
</evidence>
<dbReference type="Proteomes" id="UP000198341">
    <property type="component" value="Chromosome 5"/>
</dbReference>
<accession>K8EF62</accession>
<dbReference type="KEGG" id="bpg:Bathy05g02910"/>
<keyword evidence="3" id="KW-1185">Reference proteome</keyword>
<organism evidence="2 3">
    <name type="scientific">Bathycoccus prasinos</name>
    <dbReference type="NCBI Taxonomy" id="41875"/>
    <lineage>
        <taxon>Eukaryota</taxon>
        <taxon>Viridiplantae</taxon>
        <taxon>Chlorophyta</taxon>
        <taxon>Mamiellophyceae</taxon>
        <taxon>Mamiellales</taxon>
        <taxon>Bathycoccaceae</taxon>
        <taxon>Bathycoccus</taxon>
    </lineage>
</organism>
<dbReference type="GeneID" id="19015794"/>
<evidence type="ECO:0000313" key="3">
    <source>
        <dbReference type="Proteomes" id="UP000198341"/>
    </source>
</evidence>
<feature type="region of interest" description="Disordered" evidence="1">
    <location>
        <begin position="257"/>
        <end position="283"/>
    </location>
</feature>
<evidence type="ECO:0000256" key="1">
    <source>
        <dbReference type="SAM" id="MobiDB-lite"/>
    </source>
</evidence>
<sequence length="311" mass="33429">MSSQSKSLNAMTLLVLATAMLFSVGFLKGVEGRKLLQEEETFPSEDILEEQDLIGEEYAMAMAPAPAPAPTMMTMEEESIVVEGEGEVPAKRRRSLLQELGNGPVPSGEEILGEIYDIYDEMFAPAPAPATTTEEGEILPPVRRKLLQMMEGMMPDMTGMPDPLPSTGDGAMDEGEAPSPAPTATTDEEILDEEVIPPVRKLLQEEGDVIMDEVIAVPPTEAPIAEAPAPAPIEDIGMIVEETPGRKLLQEELEPQPVINGEEEQEVPPTTEEEEATAEAPSPIIGTFEITTITGTITAAEDYDPDMTGPN</sequence>